<dbReference type="InterPro" id="IPR036890">
    <property type="entry name" value="HATPase_C_sf"/>
</dbReference>
<keyword evidence="10" id="KW-0812">Transmembrane</keyword>
<dbReference type="OrthoDB" id="227596at2"/>
<evidence type="ECO:0000259" key="11">
    <source>
        <dbReference type="Pfam" id="PF07730"/>
    </source>
</evidence>
<feature type="transmembrane region" description="Helical" evidence="10">
    <location>
        <begin position="120"/>
        <end position="144"/>
    </location>
</feature>
<feature type="compositionally biased region" description="Gly residues" evidence="9">
    <location>
        <begin position="302"/>
        <end position="320"/>
    </location>
</feature>
<dbReference type="STRING" id="117157.SAMN04489717_1203"/>
<dbReference type="GO" id="GO:0016020">
    <property type="term" value="C:membrane"/>
    <property type="evidence" value="ECO:0007669"/>
    <property type="project" value="InterPro"/>
</dbReference>
<keyword evidence="13" id="KW-1185">Reference proteome</keyword>
<feature type="compositionally biased region" description="Low complexity" evidence="9">
    <location>
        <begin position="451"/>
        <end position="478"/>
    </location>
</feature>
<evidence type="ECO:0000256" key="6">
    <source>
        <dbReference type="ARBA" id="ARBA00022777"/>
    </source>
</evidence>
<dbReference type="InterPro" id="IPR050482">
    <property type="entry name" value="Sensor_HK_TwoCompSys"/>
</dbReference>
<feature type="domain" description="Signal transduction histidine kinase subgroup 3 dimerisation and phosphoacceptor" evidence="11">
    <location>
        <begin position="226"/>
        <end position="289"/>
    </location>
</feature>
<reference evidence="12 13" key="1">
    <citation type="submission" date="2016-10" db="EMBL/GenBank/DDBJ databases">
        <authorList>
            <person name="de Groot N.N."/>
        </authorList>
    </citation>
    <scope>NUCLEOTIDE SEQUENCE [LARGE SCALE GENOMIC DNA]</scope>
    <source>
        <strain evidence="12 13">DSM 22024</strain>
    </source>
</reference>
<feature type="transmembrane region" description="Helical" evidence="10">
    <location>
        <begin position="174"/>
        <end position="197"/>
    </location>
</feature>
<protein>
    <recommendedName>
        <fullName evidence="2">histidine kinase</fullName>
        <ecNumber evidence="2">2.7.13.3</ecNumber>
    </recommendedName>
</protein>
<accession>A0A1H1NEK5</accession>
<keyword evidence="7" id="KW-0067">ATP-binding</keyword>
<dbReference type="Pfam" id="PF07730">
    <property type="entry name" value="HisKA_3"/>
    <property type="match status" value="1"/>
</dbReference>
<dbReference type="PANTHER" id="PTHR24421">
    <property type="entry name" value="NITRATE/NITRITE SENSOR PROTEIN NARX-RELATED"/>
    <property type="match status" value="1"/>
</dbReference>
<evidence type="ECO:0000256" key="2">
    <source>
        <dbReference type="ARBA" id="ARBA00012438"/>
    </source>
</evidence>
<feature type="region of interest" description="Disordered" evidence="9">
    <location>
        <begin position="288"/>
        <end position="323"/>
    </location>
</feature>
<dbReference type="GO" id="GO:0000155">
    <property type="term" value="F:phosphorelay sensor kinase activity"/>
    <property type="evidence" value="ECO:0007669"/>
    <property type="project" value="InterPro"/>
</dbReference>
<comment type="catalytic activity">
    <reaction evidence="1">
        <text>ATP + protein L-histidine = ADP + protein N-phospho-L-histidine.</text>
        <dbReference type="EC" id="2.7.13.3"/>
    </reaction>
</comment>
<evidence type="ECO:0000256" key="7">
    <source>
        <dbReference type="ARBA" id="ARBA00022840"/>
    </source>
</evidence>
<dbReference type="SUPFAM" id="SSF55874">
    <property type="entry name" value="ATPase domain of HSP90 chaperone/DNA topoisomerase II/histidine kinase"/>
    <property type="match status" value="1"/>
</dbReference>
<evidence type="ECO:0000256" key="1">
    <source>
        <dbReference type="ARBA" id="ARBA00000085"/>
    </source>
</evidence>
<name>A0A1H1NEK5_9ACTN</name>
<dbReference type="GO" id="GO:0046983">
    <property type="term" value="F:protein dimerization activity"/>
    <property type="evidence" value="ECO:0007669"/>
    <property type="project" value="InterPro"/>
</dbReference>
<gene>
    <name evidence="12" type="ORF">SAMN04489717_1203</name>
</gene>
<keyword evidence="4" id="KW-0808">Transferase</keyword>
<evidence type="ECO:0000256" key="8">
    <source>
        <dbReference type="ARBA" id="ARBA00023012"/>
    </source>
</evidence>
<keyword evidence="3" id="KW-0597">Phosphoprotein</keyword>
<dbReference type="RefSeq" id="WP_092651336.1">
    <property type="nucleotide sequence ID" value="NZ_LT629732.1"/>
</dbReference>
<feature type="region of interest" description="Disordered" evidence="9">
    <location>
        <begin position="451"/>
        <end position="488"/>
    </location>
</feature>
<feature type="transmembrane region" description="Helical" evidence="10">
    <location>
        <begin position="28"/>
        <end position="49"/>
    </location>
</feature>
<evidence type="ECO:0000313" key="13">
    <source>
        <dbReference type="Proteomes" id="UP000198983"/>
    </source>
</evidence>
<keyword evidence="8" id="KW-0902">Two-component regulatory system</keyword>
<evidence type="ECO:0000256" key="3">
    <source>
        <dbReference type="ARBA" id="ARBA00022553"/>
    </source>
</evidence>
<dbReference type="GO" id="GO:0005524">
    <property type="term" value="F:ATP binding"/>
    <property type="evidence" value="ECO:0007669"/>
    <property type="project" value="UniProtKB-KW"/>
</dbReference>
<evidence type="ECO:0000313" key="12">
    <source>
        <dbReference type="EMBL" id="SDR97230.1"/>
    </source>
</evidence>
<evidence type="ECO:0000256" key="9">
    <source>
        <dbReference type="SAM" id="MobiDB-lite"/>
    </source>
</evidence>
<organism evidence="12 13">
    <name type="scientific">Actinopolymorpha singaporensis</name>
    <dbReference type="NCBI Taxonomy" id="117157"/>
    <lineage>
        <taxon>Bacteria</taxon>
        <taxon>Bacillati</taxon>
        <taxon>Actinomycetota</taxon>
        <taxon>Actinomycetes</taxon>
        <taxon>Propionibacteriales</taxon>
        <taxon>Actinopolymorphaceae</taxon>
        <taxon>Actinopolymorpha</taxon>
    </lineage>
</organism>
<feature type="transmembrane region" description="Helical" evidence="10">
    <location>
        <begin position="61"/>
        <end position="82"/>
    </location>
</feature>
<dbReference type="AlphaFoldDB" id="A0A1H1NEK5"/>
<dbReference type="Proteomes" id="UP000198983">
    <property type="component" value="Chromosome I"/>
</dbReference>
<keyword evidence="6 12" id="KW-0418">Kinase</keyword>
<feature type="compositionally biased region" description="Pro residues" evidence="9">
    <location>
        <begin position="479"/>
        <end position="488"/>
    </location>
</feature>
<proteinExistence type="predicted"/>
<dbReference type="PANTHER" id="PTHR24421:SF10">
    <property type="entry name" value="NITRATE_NITRITE SENSOR PROTEIN NARQ"/>
    <property type="match status" value="1"/>
</dbReference>
<dbReference type="Gene3D" id="1.20.5.1930">
    <property type="match status" value="1"/>
</dbReference>
<dbReference type="EC" id="2.7.13.3" evidence="2"/>
<dbReference type="CDD" id="cd16917">
    <property type="entry name" value="HATPase_UhpB-NarQ-NarX-like"/>
    <property type="match status" value="1"/>
</dbReference>
<evidence type="ECO:0000256" key="5">
    <source>
        <dbReference type="ARBA" id="ARBA00022741"/>
    </source>
</evidence>
<keyword evidence="5" id="KW-0547">Nucleotide-binding</keyword>
<dbReference type="Gene3D" id="3.30.565.10">
    <property type="entry name" value="Histidine kinase-like ATPase, C-terminal domain"/>
    <property type="match status" value="1"/>
</dbReference>
<evidence type="ECO:0000256" key="10">
    <source>
        <dbReference type="SAM" id="Phobius"/>
    </source>
</evidence>
<dbReference type="EMBL" id="LT629732">
    <property type="protein sequence ID" value="SDR97230.1"/>
    <property type="molecule type" value="Genomic_DNA"/>
</dbReference>
<keyword evidence="10" id="KW-0472">Membrane</keyword>
<evidence type="ECO:0000256" key="4">
    <source>
        <dbReference type="ARBA" id="ARBA00022679"/>
    </source>
</evidence>
<keyword evidence="10" id="KW-1133">Transmembrane helix</keyword>
<sequence length="488" mass="49451">MSTVRGGAAVRTTVPAGTTARLRAWGRAVLFLLVGTGGASSVGLCAWFLTLPVTLNLEPAWTRVALAGATALVLALAMGLLIPARRTEVVLAETLLGARFPDGWHRQQHAGRVERVRTSLWFTAHLLGGAAVLLAGVVAVPVGIGLVGAPWTGTAGTHPLGMPVLPLLGTGSDWVVVVAGAVALLVGAAVVVGLPLVATWPAEVMLGPSPRELMAITATQAARAAERNRVARDLHDSVGHNLSIISVLATAAVRTPEESAVRAYCEDIAGVARSALTDLDEALRVLRADSGPGSDADSGTEGRSGSGPGAGSGSGSGGGDADARTLADLDTLLERLRSAGRRIDGGVPAAVGSVPEPVSREGYRIVAEALTNAARYGTDDPTELTLTLTGDRLTIEVANRVGSAGRSRRDGGRGLVGIRERVSLLGGTLAVGPDDGAAGWWRLRAELPGAAARTRPGARPASAAGPAAGPGPDSASTSPTPPAPEQTR</sequence>
<dbReference type="InterPro" id="IPR011712">
    <property type="entry name" value="Sig_transdc_His_kin_sub3_dim/P"/>
</dbReference>